<evidence type="ECO:0000313" key="2">
    <source>
        <dbReference type="EMBL" id="TDD52755.1"/>
    </source>
</evidence>
<accession>A0A4R4Z3Z2</accession>
<dbReference type="Proteomes" id="UP000294947">
    <property type="component" value="Unassembled WGS sequence"/>
</dbReference>
<organism evidence="2 3">
    <name type="scientific">Saccharopolyspora elongata</name>
    <dbReference type="NCBI Taxonomy" id="2530387"/>
    <lineage>
        <taxon>Bacteria</taxon>
        <taxon>Bacillati</taxon>
        <taxon>Actinomycetota</taxon>
        <taxon>Actinomycetes</taxon>
        <taxon>Pseudonocardiales</taxon>
        <taxon>Pseudonocardiaceae</taxon>
        <taxon>Saccharopolyspora</taxon>
    </lineage>
</organism>
<dbReference type="Gene3D" id="2.40.50.230">
    <property type="entry name" value="Gp5 N-terminal domain"/>
    <property type="match status" value="1"/>
</dbReference>
<dbReference type="EMBL" id="SMKW01000011">
    <property type="protein sequence ID" value="TDD52755.1"/>
    <property type="molecule type" value="Genomic_DNA"/>
</dbReference>
<dbReference type="Gene3D" id="3.55.50.10">
    <property type="entry name" value="Baseplate protein-like domains"/>
    <property type="match status" value="1"/>
</dbReference>
<evidence type="ECO:0000259" key="1">
    <source>
        <dbReference type="Pfam" id="PF04717"/>
    </source>
</evidence>
<proteinExistence type="predicted"/>
<dbReference type="AlphaFoldDB" id="A0A4R4Z3Z2"/>
<dbReference type="Gene3D" id="2.30.110.50">
    <property type="match status" value="1"/>
</dbReference>
<dbReference type="RefSeq" id="WP_132483996.1">
    <property type="nucleotide sequence ID" value="NZ_SMKW01000011.1"/>
</dbReference>
<dbReference type="Gene3D" id="4.10.220.110">
    <property type="match status" value="1"/>
</dbReference>
<comment type="caution">
    <text evidence="2">The sequence shown here is derived from an EMBL/GenBank/DDBJ whole genome shotgun (WGS) entry which is preliminary data.</text>
</comment>
<dbReference type="InterPro" id="IPR047702">
    <property type="entry name" value="VgrG-rel"/>
</dbReference>
<keyword evidence="3" id="KW-1185">Reference proteome</keyword>
<dbReference type="NCBIfam" id="NF033848">
    <property type="entry name" value="VgrG_rel"/>
    <property type="match status" value="1"/>
</dbReference>
<dbReference type="OrthoDB" id="1907165at2"/>
<reference evidence="2 3" key="1">
    <citation type="submission" date="2019-03" db="EMBL/GenBank/DDBJ databases">
        <title>Draft genome sequences of novel Actinobacteria.</title>
        <authorList>
            <person name="Sahin N."/>
            <person name="Ay H."/>
            <person name="Saygin H."/>
        </authorList>
    </citation>
    <scope>NUCLEOTIDE SEQUENCE [LARGE SCALE GENOMIC DNA]</scope>
    <source>
        <strain evidence="2 3">7K502</strain>
    </source>
</reference>
<evidence type="ECO:0000313" key="3">
    <source>
        <dbReference type="Proteomes" id="UP000294947"/>
    </source>
</evidence>
<dbReference type="Pfam" id="PF04717">
    <property type="entry name" value="Phage_base_V"/>
    <property type="match status" value="1"/>
</dbReference>
<dbReference type="SUPFAM" id="SSF69279">
    <property type="entry name" value="Phage tail proteins"/>
    <property type="match status" value="1"/>
</dbReference>
<feature type="domain" description="Gp5/Type VI secretion system Vgr protein OB-fold" evidence="1">
    <location>
        <begin position="386"/>
        <end position="460"/>
    </location>
</feature>
<sequence length="599" mass="62907">MGGKEGGRSVAADPIVATPGPLPPAWQEQLTSCVVDENVGLPDAALLTFRDPNHELLTATGITIGSPLTVSVATTGSQAPKRLFTGEVTGLELDTDGTGSFTVVRAMSKAHRLMRGRKVTAFRNMTAAAIVRKVATGAGLRAGRIDAKPITYTQLSQANVSDWEFLQNLAQEHGVNVRVDEKGRLDFAALKPAASAPSPTTPATKSPFVLEYGRNLMALRAALTAVDQVDKVEVRGWNVATKRPLIAEENATRSTTVRPGLTAAEATGKFGKGARMRVTDTPYGTQAEATAAARALAASMSAGLGEIEAVAEGNPELRAGVPVALGNVGPKFSGRFTATAVHHVLEPGNGYRTTVLVSTSPDRSLTGLVTGANAPDRGPRIPGVATGIVTDIKEAGGAQRGWVKLKFPWLDDDYVTDWVRTVQLGGQGGGGVFSPDVNDEVLVGFEQGCLDKPYVLGGLYNGRDNPSPHDLPLVDRTTGKVNRRSLVSRKGHRLELIDSTTGAPGIRLTSGNKRLDIRMDEKRRTIDITVSAVGGRRALSTVSLTDRGITLDAGTGDITLTGKSVSIDAKTSVSINGRTNVGIDGGAIATLRGRMVHIN</sequence>
<protein>
    <submittedName>
        <fullName evidence="2">Type IV secretion protein Rhs</fullName>
    </submittedName>
</protein>
<dbReference type="SUPFAM" id="SSF69255">
    <property type="entry name" value="gp5 N-terminal domain-like"/>
    <property type="match status" value="1"/>
</dbReference>
<dbReference type="InterPro" id="IPR037026">
    <property type="entry name" value="Vgr_OB-fold_dom_sf"/>
</dbReference>
<dbReference type="Pfam" id="PF05954">
    <property type="entry name" value="Phage_GPD"/>
    <property type="match status" value="1"/>
</dbReference>
<dbReference type="InterPro" id="IPR006531">
    <property type="entry name" value="Gp5/Vgr_OB"/>
</dbReference>
<name>A0A4R4Z3Z2_9PSEU</name>
<gene>
    <name evidence="2" type="ORF">E1288_11135</name>
</gene>